<name>A0ABD0WR07_UMBPY</name>
<keyword evidence="2" id="KW-1185">Reference proteome</keyword>
<evidence type="ECO:0000313" key="2">
    <source>
        <dbReference type="Proteomes" id="UP001557470"/>
    </source>
</evidence>
<evidence type="ECO:0000313" key="1">
    <source>
        <dbReference type="EMBL" id="KAL0966717.1"/>
    </source>
</evidence>
<organism evidence="1 2">
    <name type="scientific">Umbra pygmaea</name>
    <name type="common">Eastern mudminnow</name>
    <dbReference type="NCBI Taxonomy" id="75934"/>
    <lineage>
        <taxon>Eukaryota</taxon>
        <taxon>Metazoa</taxon>
        <taxon>Chordata</taxon>
        <taxon>Craniata</taxon>
        <taxon>Vertebrata</taxon>
        <taxon>Euteleostomi</taxon>
        <taxon>Actinopterygii</taxon>
        <taxon>Neopterygii</taxon>
        <taxon>Teleostei</taxon>
        <taxon>Protacanthopterygii</taxon>
        <taxon>Esociformes</taxon>
        <taxon>Umbridae</taxon>
        <taxon>Umbra</taxon>
    </lineage>
</organism>
<protein>
    <submittedName>
        <fullName evidence="1">Uncharacterized protein</fullName>
    </submittedName>
</protein>
<proteinExistence type="predicted"/>
<gene>
    <name evidence="1" type="ORF">UPYG_G00299220</name>
</gene>
<sequence length="77" mass="8740">MALGGICLDEDYILPRRVFRRPDPYIGLDRSDQSADAESVTWDEERTKIPVKAAVPISICKSRRGCCMVYKFCSQVL</sequence>
<dbReference type="AlphaFoldDB" id="A0ABD0WR07"/>
<dbReference type="EMBL" id="JAGEUA010000009">
    <property type="protein sequence ID" value="KAL0966717.1"/>
    <property type="molecule type" value="Genomic_DNA"/>
</dbReference>
<accession>A0ABD0WR07</accession>
<comment type="caution">
    <text evidence="1">The sequence shown here is derived from an EMBL/GenBank/DDBJ whole genome shotgun (WGS) entry which is preliminary data.</text>
</comment>
<reference evidence="1 2" key="1">
    <citation type="submission" date="2024-06" db="EMBL/GenBank/DDBJ databases">
        <authorList>
            <person name="Pan Q."/>
            <person name="Wen M."/>
            <person name="Jouanno E."/>
            <person name="Zahm M."/>
            <person name="Klopp C."/>
            <person name="Cabau C."/>
            <person name="Louis A."/>
            <person name="Berthelot C."/>
            <person name="Parey E."/>
            <person name="Roest Crollius H."/>
            <person name="Montfort J."/>
            <person name="Robinson-Rechavi M."/>
            <person name="Bouchez O."/>
            <person name="Lampietro C."/>
            <person name="Lopez Roques C."/>
            <person name="Donnadieu C."/>
            <person name="Postlethwait J."/>
            <person name="Bobe J."/>
            <person name="Verreycken H."/>
            <person name="Guiguen Y."/>
        </authorList>
    </citation>
    <scope>NUCLEOTIDE SEQUENCE [LARGE SCALE GENOMIC DNA]</scope>
    <source>
        <strain evidence="1">Up_M1</strain>
        <tissue evidence="1">Testis</tissue>
    </source>
</reference>
<dbReference type="Proteomes" id="UP001557470">
    <property type="component" value="Unassembled WGS sequence"/>
</dbReference>